<protein>
    <submittedName>
        <fullName evidence="2">Uncharacterized protein</fullName>
    </submittedName>
</protein>
<dbReference type="Proteomes" id="UP001189429">
    <property type="component" value="Unassembled WGS sequence"/>
</dbReference>
<sequence length="239" mass="24802">MLTRTATHAISPMTTQRSTQTATTSQALVSTTVTSPVAAGDTELPVESTAGFVVGATVLVEGGGHRETGIVAGLGSIVLAVGLAHGYPAGSTVSLHPADDSTVAATPAPAAADDDLDDTLEPHLLHAAIAGLVFGRAVGACCWVRVGCPGLLKGVRGRAARERPRGRPRLQDPVVFPGEENPWVPPTTAMQPCKQATSQTAELRLTVEDDPKPTDDPLSVLDQEVLGRVIDVAMKLRRI</sequence>
<dbReference type="EMBL" id="CAUYUJ010014327">
    <property type="protein sequence ID" value="CAK0839828.1"/>
    <property type="molecule type" value="Genomic_DNA"/>
</dbReference>
<feature type="compositionally biased region" description="Low complexity" evidence="1">
    <location>
        <begin position="14"/>
        <end position="27"/>
    </location>
</feature>
<feature type="region of interest" description="Disordered" evidence="1">
    <location>
        <begin position="1"/>
        <end position="27"/>
    </location>
</feature>
<comment type="caution">
    <text evidence="2">The sequence shown here is derived from an EMBL/GenBank/DDBJ whole genome shotgun (WGS) entry which is preliminary data.</text>
</comment>
<reference evidence="2" key="1">
    <citation type="submission" date="2023-10" db="EMBL/GenBank/DDBJ databases">
        <authorList>
            <person name="Chen Y."/>
            <person name="Shah S."/>
            <person name="Dougan E. K."/>
            <person name="Thang M."/>
            <person name="Chan C."/>
        </authorList>
    </citation>
    <scope>NUCLEOTIDE SEQUENCE [LARGE SCALE GENOMIC DNA]</scope>
</reference>
<gene>
    <name evidence="2" type="ORF">PCOR1329_LOCUS35419</name>
</gene>
<organism evidence="2 3">
    <name type="scientific">Prorocentrum cordatum</name>
    <dbReference type="NCBI Taxonomy" id="2364126"/>
    <lineage>
        <taxon>Eukaryota</taxon>
        <taxon>Sar</taxon>
        <taxon>Alveolata</taxon>
        <taxon>Dinophyceae</taxon>
        <taxon>Prorocentrales</taxon>
        <taxon>Prorocentraceae</taxon>
        <taxon>Prorocentrum</taxon>
    </lineage>
</organism>
<evidence type="ECO:0000313" key="2">
    <source>
        <dbReference type="EMBL" id="CAK0839828.1"/>
    </source>
</evidence>
<evidence type="ECO:0000313" key="3">
    <source>
        <dbReference type="Proteomes" id="UP001189429"/>
    </source>
</evidence>
<proteinExistence type="predicted"/>
<name>A0ABN9T4T8_9DINO</name>
<keyword evidence="3" id="KW-1185">Reference proteome</keyword>
<evidence type="ECO:0000256" key="1">
    <source>
        <dbReference type="SAM" id="MobiDB-lite"/>
    </source>
</evidence>
<accession>A0ABN9T4T8</accession>